<evidence type="ECO:0000313" key="4">
    <source>
        <dbReference type="Proteomes" id="UP000275777"/>
    </source>
</evidence>
<dbReference type="AlphaFoldDB" id="A0A447T8K5"/>
<feature type="region of interest" description="Disordered" evidence="1">
    <location>
        <begin position="104"/>
        <end position="123"/>
    </location>
</feature>
<feature type="domain" description="Fe-containing alcohol dehydrogenase-like C-terminal" evidence="2">
    <location>
        <begin position="1"/>
        <end position="90"/>
    </location>
</feature>
<dbReference type="PANTHER" id="PTHR11496">
    <property type="entry name" value="ALCOHOL DEHYDROGENASE"/>
    <property type="match status" value="1"/>
</dbReference>
<accession>A0A447T8K5</accession>
<dbReference type="InterPro" id="IPR056798">
    <property type="entry name" value="ADH_Fe_C"/>
</dbReference>
<dbReference type="SUPFAM" id="SSF56796">
    <property type="entry name" value="Dehydroquinate synthase-like"/>
    <property type="match status" value="1"/>
</dbReference>
<feature type="compositionally biased region" description="Low complexity" evidence="1">
    <location>
        <begin position="111"/>
        <end position="123"/>
    </location>
</feature>
<dbReference type="PANTHER" id="PTHR11496:SF83">
    <property type="entry name" value="HYDROXYACID-OXOACID TRANSHYDROGENASE, MITOCHONDRIAL"/>
    <property type="match status" value="1"/>
</dbReference>
<sequence length="123" mass="13597">MAHKIGAEFGLAHGLANALLISNVIRYNAADVPTKQTAFSQYDRPKSVARYAEIARHLGLEASRDHQRVEKLIEWVDELKKTLGIPASIQAAASPSPISWPRWMKWPKPLSTTSAPAPTRATR</sequence>
<protein>
    <submittedName>
        <fullName evidence="3">Aldehyde-alcohol dehydrogenase</fullName>
    </submittedName>
</protein>
<reference evidence="3 4" key="1">
    <citation type="submission" date="2018-12" db="EMBL/GenBank/DDBJ databases">
        <authorList>
            <consortium name="Pathogen Informatics"/>
        </authorList>
    </citation>
    <scope>NUCLEOTIDE SEQUENCE [LARGE SCALE GENOMIC DNA]</scope>
    <source>
        <strain evidence="3 4">NCTC9695</strain>
    </source>
</reference>
<name>A0A447T8K5_CHRVL</name>
<dbReference type="EMBL" id="LR134182">
    <property type="protein sequence ID" value="VEB41180.1"/>
    <property type="molecule type" value="Genomic_DNA"/>
</dbReference>
<gene>
    <name evidence="3" type="primary">adhE_4</name>
    <name evidence="3" type="ORF">NCTC9695_01599</name>
</gene>
<dbReference type="Gene3D" id="1.20.1090.10">
    <property type="entry name" value="Dehydroquinate synthase-like - alpha domain"/>
    <property type="match status" value="1"/>
</dbReference>
<evidence type="ECO:0000313" key="3">
    <source>
        <dbReference type="EMBL" id="VEB41180.1"/>
    </source>
</evidence>
<organism evidence="3 4">
    <name type="scientific">Chromobacterium violaceum</name>
    <dbReference type="NCBI Taxonomy" id="536"/>
    <lineage>
        <taxon>Bacteria</taxon>
        <taxon>Pseudomonadati</taxon>
        <taxon>Pseudomonadota</taxon>
        <taxon>Betaproteobacteria</taxon>
        <taxon>Neisseriales</taxon>
        <taxon>Chromobacteriaceae</taxon>
        <taxon>Chromobacterium</taxon>
    </lineage>
</organism>
<dbReference type="InterPro" id="IPR039697">
    <property type="entry name" value="Alcohol_dehydrogenase_Fe"/>
</dbReference>
<dbReference type="Proteomes" id="UP000275777">
    <property type="component" value="Chromosome"/>
</dbReference>
<proteinExistence type="predicted"/>
<dbReference type="GO" id="GO:0004022">
    <property type="term" value="F:alcohol dehydrogenase (NAD+) activity"/>
    <property type="evidence" value="ECO:0007669"/>
    <property type="project" value="TreeGrafter"/>
</dbReference>
<dbReference type="Pfam" id="PF25137">
    <property type="entry name" value="ADH_Fe_C"/>
    <property type="match status" value="1"/>
</dbReference>
<evidence type="ECO:0000259" key="2">
    <source>
        <dbReference type="Pfam" id="PF25137"/>
    </source>
</evidence>
<evidence type="ECO:0000256" key="1">
    <source>
        <dbReference type="SAM" id="MobiDB-lite"/>
    </source>
</evidence>